<keyword evidence="4" id="KW-0812">Transmembrane</keyword>
<keyword evidence="1" id="KW-0489">Methyltransferase</keyword>
<dbReference type="InterPro" id="IPR041698">
    <property type="entry name" value="Methyltransf_25"/>
</dbReference>
<sequence>MKSEFEGQVSIVIYFVSGLDWIFIVFGGILFFILFTHGYAGIIAASWVPTWGKDYGRIIKAFEGLQEGTVIDLGCGGGGVMRVLAREYPKARIIGYEISVPAWLIAQLLNGLLGLRRRCEVRWQNFYNVSLRDADAVYCFLTPMAMKKLKPKFERELKPSTIVISYAFQIHGWEGERLVQDSSVPIFRYILKYQRISK</sequence>
<evidence type="ECO:0000313" key="7">
    <source>
        <dbReference type="Proteomes" id="UP000178264"/>
    </source>
</evidence>
<accession>A0A1F7VB55</accession>
<evidence type="ECO:0000313" key="6">
    <source>
        <dbReference type="EMBL" id="OGL87772.1"/>
    </source>
</evidence>
<dbReference type="GO" id="GO:0016279">
    <property type="term" value="F:protein-lysine N-methyltransferase activity"/>
    <property type="evidence" value="ECO:0007669"/>
    <property type="project" value="InterPro"/>
</dbReference>
<dbReference type="InterPro" id="IPR026170">
    <property type="entry name" value="FAM173A/B"/>
</dbReference>
<keyword evidence="2" id="KW-0808">Transferase</keyword>
<evidence type="ECO:0000256" key="1">
    <source>
        <dbReference type="ARBA" id="ARBA00022603"/>
    </source>
</evidence>
<keyword evidence="4" id="KW-0472">Membrane</keyword>
<name>A0A1F7VB55_9BACT</name>
<dbReference type="InterPro" id="IPR029063">
    <property type="entry name" value="SAM-dependent_MTases_sf"/>
</dbReference>
<dbReference type="PANTHER" id="PTHR13610">
    <property type="entry name" value="METHYLTRANSFERASE DOMAIN-CONTAINING PROTEIN"/>
    <property type="match status" value="1"/>
</dbReference>
<gene>
    <name evidence="6" type="ORF">A3I42_02515</name>
</gene>
<dbReference type="Pfam" id="PF13649">
    <property type="entry name" value="Methyltransf_25"/>
    <property type="match status" value="1"/>
</dbReference>
<evidence type="ECO:0000256" key="3">
    <source>
        <dbReference type="ARBA" id="ARBA00022691"/>
    </source>
</evidence>
<protein>
    <recommendedName>
        <fullName evidence="5">Methyltransferase domain-containing protein</fullName>
    </recommendedName>
</protein>
<dbReference type="SUPFAM" id="SSF53335">
    <property type="entry name" value="S-adenosyl-L-methionine-dependent methyltransferases"/>
    <property type="match status" value="1"/>
</dbReference>
<keyword evidence="3" id="KW-0949">S-adenosyl-L-methionine</keyword>
<feature type="transmembrane region" description="Helical" evidence="4">
    <location>
        <begin position="93"/>
        <end position="115"/>
    </location>
</feature>
<keyword evidence="4" id="KW-1133">Transmembrane helix</keyword>
<evidence type="ECO:0000259" key="5">
    <source>
        <dbReference type="Pfam" id="PF13649"/>
    </source>
</evidence>
<organism evidence="6 7">
    <name type="scientific">Candidatus Uhrbacteria bacterium RIFCSPLOWO2_02_FULL_49_11</name>
    <dbReference type="NCBI Taxonomy" id="1802409"/>
    <lineage>
        <taxon>Bacteria</taxon>
        <taxon>Candidatus Uhriibacteriota</taxon>
    </lineage>
</organism>
<reference evidence="6 7" key="1">
    <citation type="journal article" date="2016" name="Nat. Commun.">
        <title>Thousands of microbial genomes shed light on interconnected biogeochemical processes in an aquifer system.</title>
        <authorList>
            <person name="Anantharaman K."/>
            <person name="Brown C.T."/>
            <person name="Hug L.A."/>
            <person name="Sharon I."/>
            <person name="Castelle C.J."/>
            <person name="Probst A.J."/>
            <person name="Thomas B.C."/>
            <person name="Singh A."/>
            <person name="Wilkins M.J."/>
            <person name="Karaoz U."/>
            <person name="Brodie E.L."/>
            <person name="Williams K.H."/>
            <person name="Hubbard S.S."/>
            <person name="Banfield J.F."/>
        </authorList>
    </citation>
    <scope>NUCLEOTIDE SEQUENCE [LARGE SCALE GENOMIC DNA]</scope>
</reference>
<proteinExistence type="predicted"/>
<feature type="domain" description="Methyltransferase" evidence="5">
    <location>
        <begin position="70"/>
        <end position="142"/>
    </location>
</feature>
<dbReference type="EMBL" id="MGER01000059">
    <property type="protein sequence ID" value="OGL87772.1"/>
    <property type="molecule type" value="Genomic_DNA"/>
</dbReference>
<evidence type="ECO:0000256" key="2">
    <source>
        <dbReference type="ARBA" id="ARBA00022679"/>
    </source>
</evidence>
<dbReference type="GO" id="GO:0032259">
    <property type="term" value="P:methylation"/>
    <property type="evidence" value="ECO:0007669"/>
    <property type="project" value="UniProtKB-KW"/>
</dbReference>
<dbReference type="AlphaFoldDB" id="A0A1F7VB55"/>
<feature type="transmembrane region" description="Helical" evidence="4">
    <location>
        <begin position="12"/>
        <end position="35"/>
    </location>
</feature>
<dbReference type="Gene3D" id="3.40.50.150">
    <property type="entry name" value="Vaccinia Virus protein VP39"/>
    <property type="match status" value="1"/>
</dbReference>
<comment type="caution">
    <text evidence="6">The sequence shown here is derived from an EMBL/GenBank/DDBJ whole genome shotgun (WGS) entry which is preliminary data.</text>
</comment>
<dbReference type="PANTHER" id="PTHR13610:SF9">
    <property type="entry name" value="FI06469P"/>
    <property type="match status" value="1"/>
</dbReference>
<dbReference type="Proteomes" id="UP000178264">
    <property type="component" value="Unassembled WGS sequence"/>
</dbReference>
<dbReference type="CDD" id="cd02440">
    <property type="entry name" value="AdoMet_MTases"/>
    <property type="match status" value="1"/>
</dbReference>
<evidence type="ECO:0000256" key="4">
    <source>
        <dbReference type="SAM" id="Phobius"/>
    </source>
</evidence>